<name>A0A367YX20_9ACTN</name>
<dbReference type="GO" id="GO:0016491">
    <property type="term" value="F:oxidoreductase activity"/>
    <property type="evidence" value="ECO:0007669"/>
    <property type="project" value="UniProtKB-KW"/>
</dbReference>
<dbReference type="SUPFAM" id="SSF51735">
    <property type="entry name" value="NAD(P)-binding Rossmann-fold domains"/>
    <property type="match status" value="1"/>
</dbReference>
<evidence type="ECO:0000313" key="5">
    <source>
        <dbReference type="Proteomes" id="UP000252770"/>
    </source>
</evidence>
<comment type="similarity">
    <text evidence="1">Belongs to the short-chain dehydrogenases/reductases (SDR) family.</text>
</comment>
<gene>
    <name evidence="4" type="ORF">DT076_08675</name>
</gene>
<evidence type="ECO:0000256" key="3">
    <source>
        <dbReference type="SAM" id="MobiDB-lite"/>
    </source>
</evidence>
<evidence type="ECO:0000256" key="2">
    <source>
        <dbReference type="ARBA" id="ARBA00023002"/>
    </source>
</evidence>
<accession>A0A367YX20</accession>
<keyword evidence="5" id="KW-1185">Reference proteome</keyword>
<reference evidence="4 5" key="1">
    <citation type="submission" date="2018-07" db="EMBL/GenBank/DDBJ databases">
        <title>Desertimonas flava gen. nov. sp. nov.</title>
        <authorList>
            <person name="Liu S."/>
        </authorList>
    </citation>
    <scope>NUCLEOTIDE SEQUENCE [LARGE SCALE GENOMIC DNA]</scope>
    <source>
        <strain evidence="4 5">16Sb5-5</strain>
    </source>
</reference>
<dbReference type="Gene3D" id="3.40.50.720">
    <property type="entry name" value="NAD(P)-binding Rossmann-like Domain"/>
    <property type="match status" value="1"/>
</dbReference>
<evidence type="ECO:0000256" key="1">
    <source>
        <dbReference type="ARBA" id="ARBA00006484"/>
    </source>
</evidence>
<dbReference type="RefSeq" id="WP_114126245.1">
    <property type="nucleotide sequence ID" value="NZ_QOUI01000004.1"/>
</dbReference>
<dbReference type="InterPro" id="IPR002347">
    <property type="entry name" value="SDR_fam"/>
</dbReference>
<dbReference type="PANTHER" id="PTHR43976:SF16">
    <property type="entry name" value="SHORT-CHAIN DEHYDROGENASE_REDUCTASE FAMILY PROTEIN"/>
    <property type="match status" value="1"/>
</dbReference>
<dbReference type="Pfam" id="PF00106">
    <property type="entry name" value="adh_short"/>
    <property type="match status" value="1"/>
</dbReference>
<dbReference type="PRINTS" id="PR00081">
    <property type="entry name" value="GDHRDH"/>
</dbReference>
<dbReference type="AlphaFoldDB" id="A0A367YX20"/>
<dbReference type="EMBL" id="QOUI01000004">
    <property type="protein sequence ID" value="RCK70059.1"/>
    <property type="molecule type" value="Genomic_DNA"/>
</dbReference>
<dbReference type="Proteomes" id="UP000252770">
    <property type="component" value="Unassembled WGS sequence"/>
</dbReference>
<comment type="caution">
    <text evidence="4">The sequence shown here is derived from an EMBL/GenBank/DDBJ whole genome shotgun (WGS) entry which is preliminary data.</text>
</comment>
<keyword evidence="2" id="KW-0560">Oxidoreductase</keyword>
<organism evidence="4 5">
    <name type="scientific">Desertihabitans brevis</name>
    <dbReference type="NCBI Taxonomy" id="2268447"/>
    <lineage>
        <taxon>Bacteria</taxon>
        <taxon>Bacillati</taxon>
        <taxon>Actinomycetota</taxon>
        <taxon>Actinomycetes</taxon>
        <taxon>Propionibacteriales</taxon>
        <taxon>Propionibacteriaceae</taxon>
        <taxon>Desertihabitans</taxon>
    </lineage>
</organism>
<sequence>MTSPRSVLVTSCAEGLGQRIAVTAAAAGWEVFATMPDASRSRGLRQALREAGADATVLEMDTHDDGSVKRAVGIALEGTGDRLHAVVNVPGDTPLGFFEDLTDAQLRETLDGVLFGAMSVTRAVLPTMRRRRSGHVVNISSHAALTPSPTLSALAAATWALEGWSEALALEVAPFEVDVSVLQPSLEASLITPSRRRPDSAYRRLADRAEPRVRGAARYEVSPEDEVADAVLHVLGEHSPRLRVPVGRQARSATWRRRLLPFREIVRSAAEATGLGKAAPESGADRKWRRSLSR</sequence>
<dbReference type="InterPro" id="IPR051911">
    <property type="entry name" value="SDR_oxidoreductase"/>
</dbReference>
<dbReference type="PANTHER" id="PTHR43976">
    <property type="entry name" value="SHORT CHAIN DEHYDROGENASE"/>
    <property type="match status" value="1"/>
</dbReference>
<proteinExistence type="inferred from homology"/>
<evidence type="ECO:0000313" key="4">
    <source>
        <dbReference type="EMBL" id="RCK70059.1"/>
    </source>
</evidence>
<feature type="region of interest" description="Disordered" evidence="3">
    <location>
        <begin position="273"/>
        <end position="294"/>
    </location>
</feature>
<dbReference type="InterPro" id="IPR036291">
    <property type="entry name" value="NAD(P)-bd_dom_sf"/>
</dbReference>
<protein>
    <submittedName>
        <fullName evidence="4">SDR family NAD(P)-dependent oxidoreductase</fullName>
    </submittedName>
</protein>